<evidence type="ECO:0000256" key="2">
    <source>
        <dbReference type="ARBA" id="ARBA00006479"/>
    </source>
</evidence>
<dbReference type="RefSeq" id="WP_048929452.1">
    <property type="nucleotide sequence ID" value="NZ_KQ235876.1"/>
</dbReference>
<keyword evidence="3" id="KW-0119">Carbohydrate metabolism</keyword>
<dbReference type="Pfam" id="PF00480">
    <property type="entry name" value="ROK"/>
    <property type="match status" value="1"/>
</dbReference>
<dbReference type="PANTHER" id="PTHR18964">
    <property type="entry name" value="ROK (REPRESSOR, ORF, KINASE) FAMILY"/>
    <property type="match status" value="1"/>
</dbReference>
<evidence type="ECO:0000313" key="4">
    <source>
        <dbReference type="EMBL" id="KMW22450.1"/>
    </source>
</evidence>
<protein>
    <recommendedName>
        <fullName evidence="6">HTH marR-type domain-containing protein</fullName>
    </recommendedName>
</protein>
<organism evidence="4 5">
    <name type="scientific">[Clostridium] citroniae WAL-19142</name>
    <dbReference type="NCBI Taxonomy" id="742734"/>
    <lineage>
        <taxon>Bacteria</taxon>
        <taxon>Bacillati</taxon>
        <taxon>Bacillota</taxon>
        <taxon>Clostridia</taxon>
        <taxon>Lachnospirales</taxon>
        <taxon>Lachnospiraceae</taxon>
        <taxon>Enterocloster</taxon>
    </lineage>
</organism>
<dbReference type="Gene3D" id="3.30.420.40">
    <property type="match status" value="2"/>
</dbReference>
<dbReference type="GO" id="GO:0042732">
    <property type="term" value="P:D-xylose metabolic process"/>
    <property type="evidence" value="ECO:0007669"/>
    <property type="project" value="UniProtKB-KW"/>
</dbReference>
<dbReference type="InterPro" id="IPR036388">
    <property type="entry name" value="WH-like_DNA-bd_sf"/>
</dbReference>
<evidence type="ECO:0000256" key="1">
    <source>
        <dbReference type="ARBA" id="ARBA00002486"/>
    </source>
</evidence>
<name>A0A0J9F2J1_9FIRM</name>
<dbReference type="PATRIC" id="fig|742734.4.peg.1424"/>
<comment type="function">
    <text evidence="1">Transcriptional repressor of xylose-utilizing enzymes.</text>
</comment>
<comment type="caution">
    <text evidence="4">The sequence shown here is derived from an EMBL/GenBank/DDBJ whole genome shotgun (WGS) entry which is preliminary data.</text>
</comment>
<evidence type="ECO:0008006" key="6">
    <source>
        <dbReference type="Google" id="ProtNLM"/>
    </source>
</evidence>
<dbReference type="SUPFAM" id="SSF46785">
    <property type="entry name" value="Winged helix' DNA-binding domain"/>
    <property type="match status" value="1"/>
</dbReference>
<keyword evidence="3" id="KW-0859">Xylose metabolism</keyword>
<dbReference type="GeneID" id="93165809"/>
<dbReference type="EMBL" id="ADLK01000009">
    <property type="protein sequence ID" value="KMW22450.1"/>
    <property type="molecule type" value="Genomic_DNA"/>
</dbReference>
<dbReference type="Pfam" id="PF13412">
    <property type="entry name" value="HTH_24"/>
    <property type="match status" value="1"/>
</dbReference>
<gene>
    <name evidence="4" type="ORF">HMPREF9470_01329</name>
</gene>
<dbReference type="InterPro" id="IPR000600">
    <property type="entry name" value="ROK"/>
</dbReference>
<dbReference type="SUPFAM" id="SSF53067">
    <property type="entry name" value="Actin-like ATPase domain"/>
    <property type="match status" value="2"/>
</dbReference>
<dbReference type="Gene3D" id="1.10.10.10">
    <property type="entry name" value="Winged helix-like DNA-binding domain superfamily/Winged helix DNA-binding domain"/>
    <property type="match status" value="1"/>
</dbReference>
<comment type="similarity">
    <text evidence="2">Belongs to the ROK (NagC/XylR) family.</text>
</comment>
<dbReference type="OrthoDB" id="9810372at2"/>
<dbReference type="Proteomes" id="UP000037392">
    <property type="component" value="Unassembled WGS sequence"/>
</dbReference>
<accession>A0A0J9F2J1</accession>
<dbReference type="InterPro" id="IPR043129">
    <property type="entry name" value="ATPase_NBD"/>
</dbReference>
<reference evidence="4 5" key="1">
    <citation type="submission" date="2011-04" db="EMBL/GenBank/DDBJ databases">
        <title>The Genome Sequence of Clostridium citroniae WAL-19142.</title>
        <authorList>
            <consortium name="The Broad Institute Genome Sequencing Platform"/>
            <person name="Earl A."/>
            <person name="Ward D."/>
            <person name="Feldgarden M."/>
            <person name="Gevers D."/>
            <person name="Warren Y.A."/>
            <person name="Tyrrell K.L."/>
            <person name="Citron D.M."/>
            <person name="Goldstein E.J."/>
            <person name="Daigneault M."/>
            <person name="Allen-Vercoe E."/>
            <person name="Young S.K."/>
            <person name="Zeng Q."/>
            <person name="Gargeya S."/>
            <person name="Fitzgerald M."/>
            <person name="Haas B."/>
            <person name="Abouelleil A."/>
            <person name="Alvarado L."/>
            <person name="Arachchi H.M."/>
            <person name="Berlin A."/>
            <person name="Brown A."/>
            <person name="Chapman S.B."/>
            <person name="Chen Z."/>
            <person name="Dunbar C."/>
            <person name="Freedman E."/>
            <person name="Gearin G."/>
            <person name="Gellesch M."/>
            <person name="Goldberg J."/>
            <person name="Griggs A."/>
            <person name="Gujja S."/>
            <person name="Heilman E.R."/>
            <person name="Heiman D."/>
            <person name="Howarth C."/>
            <person name="Larson L."/>
            <person name="Lui A."/>
            <person name="MacDonald P.J."/>
            <person name="Mehta T."/>
            <person name="Montmayeur A."/>
            <person name="Murphy C."/>
            <person name="Neiman D."/>
            <person name="Pearson M."/>
            <person name="Priest M."/>
            <person name="Roberts A."/>
            <person name="Saif S."/>
            <person name="Shea T."/>
            <person name="Shenoy N."/>
            <person name="Sisk P."/>
            <person name="Stolte C."/>
            <person name="Sykes S."/>
            <person name="White J."/>
            <person name="Yandava C."/>
            <person name="Wortman J."/>
            <person name="Nusbaum C."/>
            <person name="Birren B."/>
        </authorList>
    </citation>
    <scope>NUCLEOTIDE SEQUENCE [LARGE SCALE GENOMIC DNA]</scope>
    <source>
        <strain evidence="4 5">WAL-19142</strain>
    </source>
</reference>
<evidence type="ECO:0000313" key="5">
    <source>
        <dbReference type="Proteomes" id="UP000037392"/>
    </source>
</evidence>
<proteinExistence type="inferred from homology"/>
<dbReference type="InterPro" id="IPR036390">
    <property type="entry name" value="WH_DNA-bd_sf"/>
</dbReference>
<sequence>MINQQVIKAVNKKKIYMLISENPGISRVNLAARTELSKTTVSALVDELIQEGRIVDEGAVESKRQGRRPNSLAVNDRRDCVIVLNWRKRTIQVSLVSAGFEVEILEETAPAEGEDPAVRIWSITKDFMDRHCGERHVLGICLVIPGIIDSEKKRIISMVLSLGVDDQVVTGLREQVKDLPLAIFNDTACLAYAENAFGNVDIKNYVYLNINEGVGASLIQNGNILRGATGMGTQFGHFSIDRDGEPCSCGNRGCLENRIGEIVLAKRAVECNALEEFEGTEQILFCHVGQLAQQGKPGALRLIRALADDLSFGLGNLITMFHPDTIIIGGMGRKLGDLYLERVLERVKTVGFRQFVEDVDIRFTTLREDAVFRGAAKYFMDTHYDFMEDMKGKLFLY</sequence>
<dbReference type="AlphaFoldDB" id="A0A0J9F2J1"/>
<evidence type="ECO:0000256" key="3">
    <source>
        <dbReference type="ARBA" id="ARBA00022629"/>
    </source>
</evidence>
<dbReference type="PANTHER" id="PTHR18964:SF149">
    <property type="entry name" value="BIFUNCTIONAL UDP-N-ACETYLGLUCOSAMINE 2-EPIMERASE_N-ACETYLMANNOSAMINE KINASE"/>
    <property type="match status" value="1"/>
</dbReference>